<evidence type="ECO:0000313" key="1">
    <source>
        <dbReference type="EMBL" id="HCM31868.1"/>
    </source>
</evidence>
<dbReference type="RefSeq" id="WP_284908788.1">
    <property type="nucleotide sequence ID" value="NZ_JASPBZ010000009.1"/>
</dbReference>
<name>A0A3D3G354_ACIRA</name>
<proteinExistence type="predicted"/>
<dbReference type="EMBL" id="DPXL01000132">
    <property type="protein sequence ID" value="HCM31868.1"/>
    <property type="molecule type" value="Genomic_DNA"/>
</dbReference>
<sequence>MSYAVFLKLSESSYSRFEVIRMQLNAGVKASQAEMLGGVLSEIACEIIEQAFSELILKQANSISAEDTKEIKENRQVVRQILETLRKYLPWAISFFSNERLLPLVNYFAGLICEHDRQIWIRYDVHMQLMQDVLETVEQIRAGQLSAVPRAFALLIHIIDLGVTCLIREPKKQLKFNIFIDKTLSGVIHMTTHLGYKRLEKIGTQLQKEQANAYIEHFMGFMQKA</sequence>
<gene>
    <name evidence="1" type="ORF">DIC32_10490</name>
</gene>
<comment type="caution">
    <text evidence="1">The sequence shown here is derived from an EMBL/GenBank/DDBJ whole genome shotgun (WGS) entry which is preliminary data.</text>
</comment>
<reference evidence="1 2" key="1">
    <citation type="journal article" date="2018" name="Nat. Biotechnol.">
        <title>A standardized bacterial taxonomy based on genome phylogeny substantially revises the tree of life.</title>
        <authorList>
            <person name="Parks D.H."/>
            <person name="Chuvochina M."/>
            <person name="Waite D.W."/>
            <person name="Rinke C."/>
            <person name="Skarshewski A."/>
            <person name="Chaumeil P.A."/>
            <person name="Hugenholtz P."/>
        </authorList>
    </citation>
    <scope>NUCLEOTIDE SEQUENCE [LARGE SCALE GENOMIC DNA]</scope>
    <source>
        <strain evidence="1">UBA10045</strain>
    </source>
</reference>
<evidence type="ECO:0000313" key="2">
    <source>
        <dbReference type="Proteomes" id="UP000262257"/>
    </source>
</evidence>
<dbReference type="AlphaFoldDB" id="A0A3D3G354"/>
<accession>A0A3D3G354</accession>
<organism evidence="1 2">
    <name type="scientific">Acinetobacter radioresistens</name>
    <dbReference type="NCBI Taxonomy" id="40216"/>
    <lineage>
        <taxon>Bacteria</taxon>
        <taxon>Pseudomonadati</taxon>
        <taxon>Pseudomonadota</taxon>
        <taxon>Gammaproteobacteria</taxon>
        <taxon>Moraxellales</taxon>
        <taxon>Moraxellaceae</taxon>
        <taxon>Acinetobacter</taxon>
    </lineage>
</organism>
<dbReference type="Proteomes" id="UP000262257">
    <property type="component" value="Unassembled WGS sequence"/>
</dbReference>
<protein>
    <submittedName>
        <fullName evidence="1">Uncharacterized protein</fullName>
    </submittedName>
</protein>